<dbReference type="RefSeq" id="WP_132338304.1">
    <property type="nucleotide sequence ID" value="NZ_SMJZ01000167.1"/>
</dbReference>
<keyword evidence="5" id="KW-0472">Membrane</keyword>
<dbReference type="Pfam" id="PF03279">
    <property type="entry name" value="Lip_A_acyltrans"/>
    <property type="match status" value="1"/>
</dbReference>
<keyword evidence="8" id="KW-1185">Reference proteome</keyword>
<evidence type="ECO:0000256" key="6">
    <source>
        <dbReference type="ARBA" id="ARBA00023315"/>
    </source>
</evidence>
<keyword evidence="2" id="KW-1003">Cell membrane</keyword>
<reference evidence="7 8" key="1">
    <citation type="submission" date="2019-02" db="EMBL/GenBank/DDBJ databases">
        <title>Draft genome sequences of novel Actinobacteria.</title>
        <authorList>
            <person name="Sahin N."/>
            <person name="Ay H."/>
            <person name="Saygin H."/>
        </authorList>
    </citation>
    <scope>NUCLEOTIDE SEQUENCE [LARGE SCALE GENOMIC DNA]</scope>
    <source>
        <strain evidence="7 8">KC201</strain>
    </source>
</reference>
<evidence type="ECO:0000256" key="1">
    <source>
        <dbReference type="ARBA" id="ARBA00004533"/>
    </source>
</evidence>
<evidence type="ECO:0000256" key="4">
    <source>
        <dbReference type="ARBA" id="ARBA00022679"/>
    </source>
</evidence>
<comment type="subcellular location">
    <subcellularLocation>
        <location evidence="1">Cell inner membrane</location>
    </subcellularLocation>
</comment>
<dbReference type="AlphaFoldDB" id="A0A4R4MXX8"/>
<dbReference type="PANTHER" id="PTHR30606">
    <property type="entry name" value="LIPID A BIOSYNTHESIS LAUROYL ACYLTRANSFERASE"/>
    <property type="match status" value="1"/>
</dbReference>
<evidence type="ECO:0000313" key="8">
    <source>
        <dbReference type="Proteomes" id="UP000295157"/>
    </source>
</evidence>
<proteinExistence type="predicted"/>
<comment type="caution">
    <text evidence="7">The sequence shown here is derived from an EMBL/GenBank/DDBJ whole genome shotgun (WGS) entry which is preliminary data.</text>
</comment>
<dbReference type="PANTHER" id="PTHR30606:SF10">
    <property type="entry name" value="PHOSPHATIDYLINOSITOL MANNOSIDE ACYLTRANSFERASE"/>
    <property type="match status" value="1"/>
</dbReference>
<dbReference type="GO" id="GO:0005886">
    <property type="term" value="C:plasma membrane"/>
    <property type="evidence" value="ECO:0007669"/>
    <property type="project" value="UniProtKB-SubCell"/>
</dbReference>
<organism evidence="7 8">
    <name type="scientific">Nonomuraea longispora</name>
    <dbReference type="NCBI Taxonomy" id="1848320"/>
    <lineage>
        <taxon>Bacteria</taxon>
        <taxon>Bacillati</taxon>
        <taxon>Actinomycetota</taxon>
        <taxon>Actinomycetes</taxon>
        <taxon>Streptosporangiales</taxon>
        <taxon>Streptosporangiaceae</taxon>
        <taxon>Nonomuraea</taxon>
    </lineage>
</organism>
<dbReference type="GO" id="GO:0016746">
    <property type="term" value="F:acyltransferase activity"/>
    <property type="evidence" value="ECO:0007669"/>
    <property type="project" value="UniProtKB-KW"/>
</dbReference>
<dbReference type="CDD" id="cd07984">
    <property type="entry name" value="LPLAT_LABLAT-like"/>
    <property type="match status" value="1"/>
</dbReference>
<evidence type="ECO:0000256" key="5">
    <source>
        <dbReference type="ARBA" id="ARBA00023136"/>
    </source>
</evidence>
<evidence type="ECO:0000313" key="7">
    <source>
        <dbReference type="EMBL" id="TDC01151.1"/>
    </source>
</evidence>
<protein>
    <recommendedName>
        <fullName evidence="9">Lysophospholipid acyltransferase family protein</fullName>
    </recommendedName>
</protein>
<accession>A0A4R4MXX8</accession>
<dbReference type="EMBL" id="SMJZ01000167">
    <property type="protein sequence ID" value="TDC01151.1"/>
    <property type="molecule type" value="Genomic_DNA"/>
</dbReference>
<evidence type="ECO:0000256" key="2">
    <source>
        <dbReference type="ARBA" id="ARBA00022475"/>
    </source>
</evidence>
<evidence type="ECO:0008006" key="9">
    <source>
        <dbReference type="Google" id="ProtNLM"/>
    </source>
</evidence>
<sequence>MVADSVTDMDMVTANASLFGLIYQHLPLDLTLEMFERINAWEFKNTLADRQAANAASVQELIAGVPSLAKDAGRIASEWAEYRIAAQAPLYALMASLERGEPCGMTIETRGGEHLDAAQERGEGVVIVVPHVGYFQAIPPLLVARGMRPTVMANAGGFDDMGSVYRATVPKLISQVDGRFVQDPGTVGAAVDALRAGRPAVLYPEFSLGWSGNKSRLRASFLGREAWVPTGPARFARLTGADILPLTIKPTAPRHVTLEISPPIRHQEIKADATAASLRVFSWLEQVILETPHMWWCWPLLGSLMDVDGG</sequence>
<name>A0A4R4MXX8_9ACTN</name>
<gene>
    <name evidence="7" type="ORF">E1267_32755</name>
</gene>
<evidence type="ECO:0000256" key="3">
    <source>
        <dbReference type="ARBA" id="ARBA00022519"/>
    </source>
</evidence>
<dbReference type="GO" id="GO:0009247">
    <property type="term" value="P:glycolipid biosynthetic process"/>
    <property type="evidence" value="ECO:0007669"/>
    <property type="project" value="UniProtKB-ARBA"/>
</dbReference>
<dbReference type="InterPro" id="IPR004960">
    <property type="entry name" value="LipA_acyltrans"/>
</dbReference>
<dbReference type="Proteomes" id="UP000295157">
    <property type="component" value="Unassembled WGS sequence"/>
</dbReference>
<dbReference type="OrthoDB" id="9803456at2"/>
<keyword evidence="4" id="KW-0808">Transferase</keyword>
<keyword evidence="6" id="KW-0012">Acyltransferase</keyword>
<keyword evidence="3" id="KW-0997">Cell inner membrane</keyword>